<protein>
    <submittedName>
        <fullName evidence="1">Uncharacterized protein</fullName>
    </submittedName>
</protein>
<proteinExistence type="predicted"/>
<accession>A0A0F9FJM4</accession>
<comment type="caution">
    <text evidence="1">The sequence shown here is derived from an EMBL/GenBank/DDBJ whole genome shotgun (WGS) entry which is preliminary data.</text>
</comment>
<dbReference type="EMBL" id="LAZR01030159">
    <property type="protein sequence ID" value="KKL57455.1"/>
    <property type="molecule type" value="Genomic_DNA"/>
</dbReference>
<organism evidence="1">
    <name type="scientific">marine sediment metagenome</name>
    <dbReference type="NCBI Taxonomy" id="412755"/>
    <lineage>
        <taxon>unclassified sequences</taxon>
        <taxon>metagenomes</taxon>
        <taxon>ecological metagenomes</taxon>
    </lineage>
</organism>
<reference evidence="1" key="1">
    <citation type="journal article" date="2015" name="Nature">
        <title>Complex archaea that bridge the gap between prokaryotes and eukaryotes.</title>
        <authorList>
            <person name="Spang A."/>
            <person name="Saw J.H."/>
            <person name="Jorgensen S.L."/>
            <person name="Zaremba-Niedzwiedzka K."/>
            <person name="Martijn J."/>
            <person name="Lind A.E."/>
            <person name="van Eijk R."/>
            <person name="Schleper C."/>
            <person name="Guy L."/>
            <person name="Ettema T.J."/>
        </authorList>
    </citation>
    <scope>NUCLEOTIDE SEQUENCE</scope>
</reference>
<sequence length="162" mass="18205">MKRLLILIAIGLLILAGGGLLTIHIMIGQEVKENISLAQNKYPGDPEEALISYLLDANNAMYNRTHLAIWTLGQIKSEKALPILKEYYRDDPKGSTCYGKLESMVCQYEIHKALNAIEKKMAVYPQGIEVVCPAFRKSLILIPPLSISTRIIYLLKQQNYGE</sequence>
<gene>
    <name evidence="1" type="ORF">LCGC14_2235220</name>
</gene>
<dbReference type="AlphaFoldDB" id="A0A0F9FJM4"/>
<name>A0A0F9FJM4_9ZZZZ</name>
<evidence type="ECO:0000313" key="1">
    <source>
        <dbReference type="EMBL" id="KKL57455.1"/>
    </source>
</evidence>